<sequence length="46" mass="5639">MVNRYKKFLTSIKGKSHDKIRRIQQCNIRNVIVYYLVIQIFDNAFY</sequence>
<proteinExistence type="predicted"/>
<dbReference type="EMBL" id="VSSQ01121246">
    <property type="protein sequence ID" value="MPN53766.1"/>
    <property type="molecule type" value="Genomic_DNA"/>
</dbReference>
<reference evidence="1" key="1">
    <citation type="submission" date="2019-08" db="EMBL/GenBank/DDBJ databases">
        <authorList>
            <person name="Kucharzyk K."/>
            <person name="Murdoch R.W."/>
            <person name="Higgins S."/>
            <person name="Loffler F."/>
        </authorList>
    </citation>
    <scope>NUCLEOTIDE SEQUENCE</scope>
</reference>
<name>A0A645IRN4_9ZZZZ</name>
<accession>A0A645IRN4</accession>
<evidence type="ECO:0000313" key="1">
    <source>
        <dbReference type="EMBL" id="MPN53766.1"/>
    </source>
</evidence>
<protein>
    <submittedName>
        <fullName evidence="1">Uncharacterized protein</fullName>
    </submittedName>
</protein>
<gene>
    <name evidence="1" type="ORF">SDC9_201432</name>
</gene>
<comment type="caution">
    <text evidence="1">The sequence shown here is derived from an EMBL/GenBank/DDBJ whole genome shotgun (WGS) entry which is preliminary data.</text>
</comment>
<dbReference type="AlphaFoldDB" id="A0A645IRN4"/>
<organism evidence="1">
    <name type="scientific">bioreactor metagenome</name>
    <dbReference type="NCBI Taxonomy" id="1076179"/>
    <lineage>
        <taxon>unclassified sequences</taxon>
        <taxon>metagenomes</taxon>
        <taxon>ecological metagenomes</taxon>
    </lineage>
</organism>